<protein>
    <submittedName>
        <fullName evidence="1">DUF465 domain-containing protein</fullName>
    </submittedName>
</protein>
<dbReference type="Proteomes" id="UP001209854">
    <property type="component" value="Unassembled WGS sequence"/>
</dbReference>
<accession>A0ABT3MQ20</accession>
<proteinExistence type="predicted"/>
<dbReference type="InterPro" id="IPR038444">
    <property type="entry name" value="DUF465_sf"/>
</dbReference>
<gene>
    <name evidence="1" type="ORF">NX722_02200</name>
</gene>
<evidence type="ECO:0000313" key="1">
    <source>
        <dbReference type="EMBL" id="MCW7551471.1"/>
    </source>
</evidence>
<dbReference type="Pfam" id="PF04325">
    <property type="entry name" value="DUF465"/>
    <property type="match status" value="1"/>
</dbReference>
<dbReference type="Gene3D" id="6.10.280.50">
    <property type="match status" value="1"/>
</dbReference>
<dbReference type="RefSeq" id="WP_262566521.1">
    <property type="nucleotide sequence ID" value="NZ_JAPFCC010000001.1"/>
</dbReference>
<dbReference type="EMBL" id="JAPFCC010000001">
    <property type="protein sequence ID" value="MCW7551471.1"/>
    <property type="molecule type" value="Genomic_DNA"/>
</dbReference>
<dbReference type="InterPro" id="IPR007420">
    <property type="entry name" value="DUF465"/>
</dbReference>
<comment type="caution">
    <text evidence="1">The sequence shown here is derived from an EMBL/GenBank/DDBJ whole genome shotgun (WGS) entry which is preliminary data.</text>
</comment>
<reference evidence="1 2" key="1">
    <citation type="submission" date="2022-10" db="EMBL/GenBank/DDBJ databases">
        <title>High-quality genome sequences of two octocoral-associated bacteria, Endozoicomonas euniceicola EF212 and Endozoicomonas gorgoniicola PS125.</title>
        <authorList>
            <person name="Chiou Y.-J."/>
            <person name="Chen Y.-H."/>
        </authorList>
    </citation>
    <scope>NUCLEOTIDE SEQUENCE [LARGE SCALE GENOMIC DNA]</scope>
    <source>
        <strain evidence="1 2">PS125</strain>
    </source>
</reference>
<keyword evidence="2" id="KW-1185">Reference proteome</keyword>
<sequence length="84" mass="10107">MLRTKHNLTDDFDLMQDRISMLKQNDQEFQSLSRAYAELDHKVRGLEMRDVPTSDEHFVGLKTQRARLKDVLYQRLKEWDEIGR</sequence>
<name>A0ABT3MQ20_9GAMM</name>
<evidence type="ECO:0000313" key="2">
    <source>
        <dbReference type="Proteomes" id="UP001209854"/>
    </source>
</evidence>
<organism evidence="1 2">
    <name type="scientific">Endozoicomonas gorgoniicola</name>
    <dbReference type="NCBI Taxonomy" id="1234144"/>
    <lineage>
        <taxon>Bacteria</taxon>
        <taxon>Pseudomonadati</taxon>
        <taxon>Pseudomonadota</taxon>
        <taxon>Gammaproteobacteria</taxon>
        <taxon>Oceanospirillales</taxon>
        <taxon>Endozoicomonadaceae</taxon>
        <taxon>Endozoicomonas</taxon>
    </lineage>
</organism>